<evidence type="ECO:0000313" key="9">
    <source>
        <dbReference type="Proteomes" id="UP001159427"/>
    </source>
</evidence>
<keyword evidence="2" id="KW-0479">Metal-binding</keyword>
<comment type="caution">
    <text evidence="8">The sequence shown here is derived from an EMBL/GenBank/DDBJ whole genome shotgun (WGS) entry which is preliminary data.</text>
</comment>
<evidence type="ECO:0000256" key="1">
    <source>
        <dbReference type="ARBA" id="ARBA00022670"/>
    </source>
</evidence>
<evidence type="ECO:0000256" key="6">
    <source>
        <dbReference type="RuleBase" id="RU003983"/>
    </source>
</evidence>
<name>A0ABN8SDX6_9CNID</name>
<keyword evidence="3 6" id="KW-0378">Hydrolase</keyword>
<dbReference type="Pfam" id="PF01435">
    <property type="entry name" value="Peptidase_M48"/>
    <property type="match status" value="1"/>
</dbReference>
<protein>
    <recommendedName>
        <fullName evidence="7">Peptidase M48 domain-containing protein</fullName>
    </recommendedName>
</protein>
<comment type="similarity">
    <text evidence="6">Belongs to the peptidase M48 family.</text>
</comment>
<evidence type="ECO:0000256" key="4">
    <source>
        <dbReference type="ARBA" id="ARBA00022833"/>
    </source>
</evidence>
<keyword evidence="1 6" id="KW-0645">Protease</keyword>
<evidence type="ECO:0000259" key="7">
    <source>
        <dbReference type="Pfam" id="PF01435"/>
    </source>
</evidence>
<keyword evidence="4 6" id="KW-0862">Zinc</keyword>
<evidence type="ECO:0000256" key="3">
    <source>
        <dbReference type="ARBA" id="ARBA00022801"/>
    </source>
</evidence>
<comment type="cofactor">
    <cofactor evidence="6">
        <name>Zn(2+)</name>
        <dbReference type="ChEBI" id="CHEBI:29105"/>
    </cofactor>
    <text evidence="6">Binds 1 zinc ion per subunit.</text>
</comment>
<evidence type="ECO:0000256" key="2">
    <source>
        <dbReference type="ARBA" id="ARBA00022723"/>
    </source>
</evidence>
<dbReference type="InterPro" id="IPR026620">
    <property type="entry name" value="TMEM177"/>
</dbReference>
<proteinExistence type="inferred from homology"/>
<feature type="domain" description="Peptidase M48" evidence="7">
    <location>
        <begin position="159"/>
        <end position="307"/>
    </location>
</feature>
<gene>
    <name evidence="8" type="ORF">PEVE_00018590</name>
</gene>
<sequence length="319" mass="36311">RRHLCLCGSCWLSSFPHRMASRKVVRVVVGLAAGTLLTVKAFPHIYPHEYVKRLMELKVNSTEMQVPARCREQLERIAPKIGVNQSEKITFFVSKSLFPMSAGATWLPNGAVIGVPLSFFFKQEQDIARFRQITNMNSGKGPLYLEGKIGAKLKDTLIMSDDNVAFLIGHELSHIKCVDLAPQILLAPSWFYVTFEIANSSRRVIPRASVFVDGIIKISVCFLSYLCYWKAQRYLNHYQEFKADEMCARSDLNVAEGGADWMLKTMNFNSFMRLLHERGTTRPQSPQRKTSEGYTHPKLLDRLRKVEVIVDQMMKGALC</sequence>
<dbReference type="PANTHER" id="PTHR21824">
    <property type="entry name" value="TRANSMEMBRANE PROTEIN 177"/>
    <property type="match status" value="1"/>
</dbReference>
<accession>A0ABN8SDX6</accession>
<evidence type="ECO:0000256" key="5">
    <source>
        <dbReference type="ARBA" id="ARBA00023049"/>
    </source>
</evidence>
<evidence type="ECO:0000313" key="8">
    <source>
        <dbReference type="EMBL" id="CAH3188517.1"/>
    </source>
</evidence>
<keyword evidence="5 6" id="KW-0482">Metalloprotease</keyword>
<dbReference type="PANTHER" id="PTHR21824:SF4">
    <property type="entry name" value="TRANSMEMBRANE PROTEIN 177"/>
    <property type="match status" value="1"/>
</dbReference>
<dbReference type="EMBL" id="CALNXI010002519">
    <property type="protein sequence ID" value="CAH3188517.1"/>
    <property type="molecule type" value="Genomic_DNA"/>
</dbReference>
<keyword evidence="9" id="KW-1185">Reference proteome</keyword>
<dbReference type="Proteomes" id="UP001159427">
    <property type="component" value="Unassembled WGS sequence"/>
</dbReference>
<feature type="non-terminal residue" evidence="8">
    <location>
        <position position="1"/>
    </location>
</feature>
<dbReference type="InterPro" id="IPR001915">
    <property type="entry name" value="Peptidase_M48"/>
</dbReference>
<reference evidence="8 9" key="1">
    <citation type="submission" date="2022-05" db="EMBL/GenBank/DDBJ databases">
        <authorList>
            <consortium name="Genoscope - CEA"/>
            <person name="William W."/>
        </authorList>
    </citation>
    <scope>NUCLEOTIDE SEQUENCE [LARGE SCALE GENOMIC DNA]</scope>
</reference>
<organism evidence="8 9">
    <name type="scientific">Porites evermanni</name>
    <dbReference type="NCBI Taxonomy" id="104178"/>
    <lineage>
        <taxon>Eukaryota</taxon>
        <taxon>Metazoa</taxon>
        <taxon>Cnidaria</taxon>
        <taxon>Anthozoa</taxon>
        <taxon>Hexacorallia</taxon>
        <taxon>Scleractinia</taxon>
        <taxon>Fungiina</taxon>
        <taxon>Poritidae</taxon>
        <taxon>Porites</taxon>
    </lineage>
</organism>